<keyword evidence="1 5" id="KW-0245">EGF-like domain</keyword>
<dbReference type="PROSITE" id="PS00022">
    <property type="entry name" value="EGF_1"/>
    <property type="match status" value="5"/>
</dbReference>
<dbReference type="Pfam" id="PF12661">
    <property type="entry name" value="hEGF"/>
    <property type="match status" value="3"/>
</dbReference>
<protein>
    <submittedName>
        <fullName evidence="10">VWDE isoform 4</fullName>
    </submittedName>
    <submittedName>
        <fullName evidence="11">von Willebrand factor D and EGF domains</fullName>
    </submittedName>
</protein>
<sequence>MPGGAWGLVIALMFLARGEAQECSPGGHQFLRSPYRSVHLDSWHLQQSAVQDLICDHSLSPGWYRFLIFDRPAEMPTKCVEMNHCGTQAPIWLSLRDSETLPSPGEIKQLTACATWQFLFSTTKDCCLFQIPVSVRNCGNFFVYLLQPTQGCMGYCAEAISDARLHPCGSDETEIGGDCVRQLTASLPPPPAGRPKVLVELIESRLFCRCSFDVPPTKNSVGFYIAWSRLSSQEVKEELKQETTVQAFSFLELDGINLRLGDRIFCSASVFFLENPHVQSVAIESQEFFAGIKLQPELSTISEDGKEYYLRIESTVPIICSEFSELDQECKISLKLKTIDQGREHLGLNLALSSCHVDLLQTSSCANGTCSHTFVYYTAVTDFSRDGDRVTNIVVQPIVNEDFLWNNYIPDSIQIKVKDVPTAYCYSFTDPHIITFDGRVYDNFKTGTFVLYKSMSRDFEIHVRQWDCGSLHYPVSCNCGFVAQEGGDVVTFDMCNGQLRESQPYLFVKSQDVTRNIKISESYLGRKVTIWFSSGAFIRADLGEWGMSLTIRAPSVDYRNTLGLCGTFDEDPENDFHDKNGIQIGQNFNNYVAFINEWRILPGKSMFDTLPISMTSPGKPSYCSCSLDTAAYPSSDDLDSVSQSEIALGCKDLNHVSLSSLIPELDVTSEYINSDTRVREVNKRTSPEEYNLNLFPQEKKHINLTKLGLNVQKHPGNEKQEALQYLDNRKYTQGQGSHSQEMRYNRENRWKRQNFYEFLPLFAFPSLSQTDLEELTYFFPEDHAEDVQQEYFPSWPTPSGLTEYSTLTLCQQTLANSSIGRLCLAFLGKRVDSVIDICVKDVLLKDDLSWAEAGVALLENECEKRIVEEGKYNTEEYGTSIEDILLVLKCPNLCSGNGQCMEWGCVCFPNFSSYDCSDSYDKAPEIIELGNAGFCDVQKYNCMMVRVFGKGFKELPSIKCEVTKLQYNSSEWMPGEPIYTQTLFQNSRAVDCQLPTDVQQFDTMDLVGGKPTGKWQLKVSNDGYKFSNPKIMVIYDGACQVCGLYKNDSCTIKENVCIIDGLCYVEGDKNPTSPCLICRPKTSRFTWSFSENNQPPVIQALQDKLQTFYGENFEYQFVAFDPEGSDIHFMLDSGPEGASVSSAGLFMWKTDLLTPQQFTLRLNDDCNAETRVMIEVTVKSCDCLNGGSCVSDRNFSPGSGVYLCVCLPGFHGSLCEVDISGCQSNPCGLGSCVSGFHSYSCDCPPELKVETQFLNKFTTQTVVLTRSDKSVNKEEDDKNAQGRKRHVKPTSGDAFTICKYPCGKSRECVAPNICKCKPGYIGSNCQTALCDPDCKNHGKCIKPNICQCLPGHGGATCDEEHCNPPCQHGGTCLAGNLCTCPYGFVGPRCETMVCNRHCENGGQCLTPDICQCKPGWYGPTCSTALCDPVCLNGGSCNKPNTCLCPNGFFGEHCQNAFCHPPCKNGGHCMRNNVCVCREGYTGRRCQKSICDPMCMNGGKCVGPSICSCPSGWSGKRCNTPVCLQKCKNGGECIAPSICHCPSSWEGVRCQIPICNPKCLYGGRCIFPNVCSCRTEYSGVKCEKKIQIRHH</sequence>
<dbReference type="Proteomes" id="UP000001595">
    <property type="component" value="Chromosome 7"/>
</dbReference>
<accession>A0A2J8WJB0</accession>
<dbReference type="SUPFAM" id="SSF57196">
    <property type="entry name" value="EGF/Laminin"/>
    <property type="match status" value="2"/>
</dbReference>
<keyword evidence="3" id="KW-0677">Repeat</keyword>
<dbReference type="EMBL" id="NDHI03003387">
    <property type="protein sequence ID" value="PNJ69861.1"/>
    <property type="molecule type" value="Genomic_DNA"/>
</dbReference>
<evidence type="ECO:0000313" key="10">
    <source>
        <dbReference type="EMBL" id="PNJ69861.1"/>
    </source>
</evidence>
<feature type="disulfide bond" evidence="5">
    <location>
        <begin position="1316"/>
        <end position="1325"/>
    </location>
</feature>
<keyword evidence="2 7" id="KW-0732">Signal</keyword>
<dbReference type="AlphaFoldDB" id="H2PMT3"/>
<dbReference type="InterPro" id="IPR057774">
    <property type="entry name" value="D8C_UMOD/GP2/OIT3-like"/>
</dbReference>
<reference evidence="11" key="3">
    <citation type="submission" date="2025-05" db="UniProtKB">
        <authorList>
            <consortium name="Ensembl"/>
        </authorList>
    </citation>
    <scope>IDENTIFICATION</scope>
</reference>
<evidence type="ECO:0000259" key="9">
    <source>
        <dbReference type="PROSITE" id="PS51233"/>
    </source>
</evidence>
<dbReference type="Gene3D" id="2.60.120.260">
    <property type="entry name" value="Galactose-binding domain-like"/>
    <property type="match status" value="1"/>
</dbReference>
<dbReference type="PROSITE" id="PS50026">
    <property type="entry name" value="EGF_3"/>
    <property type="match status" value="6"/>
</dbReference>
<dbReference type="InterPro" id="IPR057885">
    <property type="entry name" value="Ig_VWDE"/>
</dbReference>
<dbReference type="FunFam" id="2.60.120.260:FF:000100">
    <property type="entry name" value="von Willebrand factor D and EGF domain-containing protein"/>
    <property type="match status" value="1"/>
</dbReference>
<dbReference type="Pfam" id="PF25776">
    <property type="entry name" value="Ig_VWDE"/>
    <property type="match status" value="1"/>
</dbReference>
<feature type="domain" description="EGF-like" evidence="8">
    <location>
        <begin position="1358"/>
        <end position="1390"/>
    </location>
</feature>
<feature type="domain" description="EGF-like" evidence="8">
    <location>
        <begin position="1177"/>
        <end position="1216"/>
    </location>
</feature>
<feature type="domain" description="EGF-like" evidence="8">
    <location>
        <begin position="1454"/>
        <end position="1486"/>
    </location>
</feature>
<feature type="disulfide bond" evidence="5">
    <location>
        <begin position="1476"/>
        <end position="1485"/>
    </location>
</feature>
<feature type="compositionally biased region" description="Basic and acidic residues" evidence="6">
    <location>
        <begin position="1268"/>
        <end position="1280"/>
    </location>
</feature>
<feature type="signal peptide" evidence="7">
    <location>
        <begin position="1"/>
        <end position="20"/>
    </location>
</feature>
<feature type="chain" id="PRO_5044734076" evidence="7">
    <location>
        <begin position="21"/>
        <end position="1590"/>
    </location>
</feature>
<dbReference type="SMART" id="SM00181">
    <property type="entry name" value="EGF"/>
    <property type="match status" value="12"/>
</dbReference>
<accession>H2PMT3</accession>
<dbReference type="eggNOG" id="KOG1217">
    <property type="taxonomic scope" value="Eukaryota"/>
</dbReference>
<organism evidence="11 12">
    <name type="scientific">Pongo abelii</name>
    <name type="common">Sumatran orangutan</name>
    <name type="synonym">Pongo pygmaeus abelii</name>
    <dbReference type="NCBI Taxonomy" id="9601"/>
    <lineage>
        <taxon>Eukaryota</taxon>
        <taxon>Metazoa</taxon>
        <taxon>Chordata</taxon>
        <taxon>Craniata</taxon>
        <taxon>Vertebrata</taxon>
        <taxon>Euteleostomi</taxon>
        <taxon>Mammalia</taxon>
        <taxon>Eutheria</taxon>
        <taxon>Euarchontoglires</taxon>
        <taxon>Primates</taxon>
        <taxon>Haplorrhini</taxon>
        <taxon>Catarrhini</taxon>
        <taxon>Hominidae</taxon>
        <taxon>Pongo</taxon>
    </lineage>
</organism>
<dbReference type="FunFam" id="2.10.25.10:FF:000865">
    <property type="entry name" value="von Willebrand factor D and EGF domains"/>
    <property type="match status" value="1"/>
</dbReference>
<keyword evidence="4 5" id="KW-1015">Disulfide bond</keyword>
<dbReference type="PROSITE" id="PS51233">
    <property type="entry name" value="VWFD"/>
    <property type="match status" value="1"/>
</dbReference>
<feature type="domain" description="VWFD" evidence="9">
    <location>
        <begin position="423"/>
        <end position="606"/>
    </location>
</feature>
<dbReference type="GO" id="GO:0005102">
    <property type="term" value="F:signaling receptor binding"/>
    <property type="evidence" value="ECO:0007669"/>
    <property type="project" value="TreeGrafter"/>
</dbReference>
<evidence type="ECO:0000313" key="11">
    <source>
        <dbReference type="Ensembl" id="ENSPPYP00000019926.2"/>
    </source>
</evidence>
<dbReference type="Pfam" id="PF23283">
    <property type="entry name" value="D8C_UMOD"/>
    <property type="match status" value="1"/>
</dbReference>
<dbReference type="OMA" id="GNLCTCA"/>
<dbReference type="HOGENOM" id="CLU_002130_1_0_1"/>
<dbReference type="PANTHER" id="PTHR14949:SF53">
    <property type="entry name" value="VON WILLEBRAND FACTOR D AND EGF DOMAIN-CONTAINING PROTEIN"/>
    <property type="match status" value="1"/>
</dbReference>
<dbReference type="FunFam" id="2.10.25.10:FF:000590">
    <property type="entry name" value="von Willebrand factor D and EGF domains"/>
    <property type="match status" value="1"/>
</dbReference>
<gene>
    <name evidence="11" type="primary">VWDE</name>
    <name evidence="10" type="ORF">CR201_G0009945</name>
</gene>
<evidence type="ECO:0000256" key="7">
    <source>
        <dbReference type="SAM" id="SignalP"/>
    </source>
</evidence>
<reference evidence="11 12" key="1">
    <citation type="submission" date="2008-02" db="EMBL/GenBank/DDBJ databases">
        <title>A 6x draft sequence assembly of the Pongo pygmaeus abelii genome.</title>
        <authorList>
            <person name="Wilson R.K."/>
            <person name="Mardis E."/>
        </authorList>
    </citation>
    <scope>NUCLEOTIDE SEQUENCE [LARGE SCALE GENOMIC DNA]</scope>
</reference>
<comment type="caution">
    <text evidence="5">Lacks conserved residue(s) required for the propagation of feature annotation.</text>
</comment>
<dbReference type="FunFam" id="2.10.25.10:FF:000490">
    <property type="entry name" value="von Willebrand factor D and EGF domain-containing protein"/>
    <property type="match status" value="1"/>
</dbReference>
<dbReference type="GO" id="GO:0009986">
    <property type="term" value="C:cell surface"/>
    <property type="evidence" value="ECO:0007669"/>
    <property type="project" value="TreeGrafter"/>
</dbReference>
<feature type="disulfide bond" evidence="5">
    <location>
        <begin position="1362"/>
        <end position="1372"/>
    </location>
</feature>
<evidence type="ECO:0000256" key="6">
    <source>
        <dbReference type="SAM" id="MobiDB-lite"/>
    </source>
</evidence>
<dbReference type="PROSITE" id="PS01186">
    <property type="entry name" value="EGF_2"/>
    <property type="match status" value="3"/>
</dbReference>
<dbReference type="Ensembl" id="ENSPPYT00000020712.2">
    <property type="protein sequence ID" value="ENSPPYP00000019926.2"/>
    <property type="gene ID" value="ENSPPYG00000017776.2"/>
</dbReference>
<dbReference type="InterPro" id="IPR013032">
    <property type="entry name" value="EGF-like_CS"/>
</dbReference>
<feature type="disulfide bond" evidence="5">
    <location>
        <begin position="1522"/>
        <end position="1532"/>
    </location>
</feature>
<dbReference type="InterPro" id="IPR001846">
    <property type="entry name" value="VWF_type-D"/>
</dbReference>
<feature type="disulfide bond" evidence="5">
    <location>
        <begin position="1458"/>
        <end position="1468"/>
    </location>
</feature>
<evidence type="ECO:0000256" key="4">
    <source>
        <dbReference type="ARBA" id="ARBA00023157"/>
    </source>
</evidence>
<evidence type="ECO:0000256" key="3">
    <source>
        <dbReference type="ARBA" id="ARBA00022737"/>
    </source>
</evidence>
<dbReference type="InterPro" id="IPR000742">
    <property type="entry name" value="EGF"/>
</dbReference>
<proteinExistence type="predicted"/>
<dbReference type="GeneTree" id="ENSGT00940000160835"/>
<keyword evidence="12" id="KW-1185">Reference proteome</keyword>
<evidence type="ECO:0000256" key="5">
    <source>
        <dbReference type="PROSITE-ProRule" id="PRU00076"/>
    </source>
</evidence>
<dbReference type="InterPro" id="IPR058727">
    <property type="entry name" value="Helical_Vwde"/>
</dbReference>
<evidence type="ECO:0000256" key="1">
    <source>
        <dbReference type="ARBA" id="ARBA00022536"/>
    </source>
</evidence>
<dbReference type="Gene3D" id="2.10.25.10">
    <property type="entry name" value="Laminin"/>
    <property type="match status" value="7"/>
</dbReference>
<dbReference type="GO" id="GO:0005576">
    <property type="term" value="C:extracellular region"/>
    <property type="evidence" value="ECO:0007669"/>
    <property type="project" value="TreeGrafter"/>
</dbReference>
<feature type="domain" description="EGF-like" evidence="8">
    <location>
        <begin position="1294"/>
        <end position="1326"/>
    </location>
</feature>
<evidence type="ECO:0000256" key="2">
    <source>
        <dbReference type="ARBA" id="ARBA00022729"/>
    </source>
</evidence>
<dbReference type="InterPro" id="IPR050969">
    <property type="entry name" value="Dev_Signal_Modulators"/>
</dbReference>
<feature type="domain" description="EGF-like" evidence="8">
    <location>
        <begin position="1391"/>
        <end position="1422"/>
    </location>
</feature>
<dbReference type="PANTHER" id="PTHR14949">
    <property type="entry name" value="EGF-LIKE-DOMAIN, MULTIPLE 7, 8"/>
    <property type="match status" value="1"/>
</dbReference>
<dbReference type="FunFam" id="2.10.25.10:FF:000499">
    <property type="entry name" value="Predicted protein"/>
    <property type="match status" value="1"/>
</dbReference>
<dbReference type="Pfam" id="PF26129">
    <property type="entry name" value="Vwde"/>
    <property type="match status" value="1"/>
</dbReference>
<dbReference type="SMART" id="SM00216">
    <property type="entry name" value="VWD"/>
    <property type="match status" value="1"/>
</dbReference>
<feature type="disulfide bond" evidence="5">
    <location>
        <begin position="1540"/>
        <end position="1549"/>
    </location>
</feature>
<evidence type="ECO:0000259" key="8">
    <source>
        <dbReference type="PROSITE" id="PS50026"/>
    </source>
</evidence>
<name>H2PMT3_PONAB</name>
<feature type="domain" description="EGF-like" evidence="8">
    <location>
        <begin position="1518"/>
        <end position="1550"/>
    </location>
</feature>
<evidence type="ECO:0000313" key="12">
    <source>
        <dbReference type="Proteomes" id="UP000001595"/>
    </source>
</evidence>
<feature type="disulfide bond" evidence="5">
    <location>
        <begin position="1298"/>
        <end position="1308"/>
    </location>
</feature>
<feature type="region of interest" description="Disordered" evidence="6">
    <location>
        <begin position="1268"/>
        <end position="1288"/>
    </location>
</feature>
<feature type="disulfide bond" evidence="5">
    <location>
        <begin position="1412"/>
        <end position="1421"/>
    </location>
</feature>
<feature type="disulfide bond" evidence="5">
    <location>
        <begin position="1206"/>
        <end position="1215"/>
    </location>
</feature>
<reference evidence="10" key="2">
    <citation type="submission" date="2017-12" db="EMBL/GenBank/DDBJ databases">
        <title>High-resolution comparative analysis of great ape genomes.</title>
        <authorList>
            <person name="Pollen A."/>
            <person name="Hastie A."/>
            <person name="Hormozdiari F."/>
            <person name="Dougherty M."/>
            <person name="Liu R."/>
            <person name="Chaisson M."/>
            <person name="Hoppe E."/>
            <person name="Hill C."/>
            <person name="Pang A."/>
            <person name="Hillier L."/>
            <person name="Baker C."/>
            <person name="Armstrong J."/>
            <person name="Shendure J."/>
            <person name="Paten B."/>
            <person name="Wilson R."/>
            <person name="Chao H."/>
            <person name="Schneider V."/>
            <person name="Ventura M."/>
            <person name="Kronenberg Z."/>
            <person name="Murali S."/>
            <person name="Gordon D."/>
            <person name="Cantsilieris S."/>
            <person name="Munson K."/>
            <person name="Nelson B."/>
            <person name="Raja A."/>
            <person name="Underwood J."/>
            <person name="Diekhans M."/>
            <person name="Fiddes I."/>
            <person name="Haussler D."/>
            <person name="Eichler E."/>
        </authorList>
    </citation>
    <scope>NUCLEOTIDE SEQUENCE [LARGE SCALE GENOMIC DNA]</scope>
    <source>
        <strain evidence="10">Susie</strain>
    </source>
</reference>
<dbReference type="Pfam" id="PF00094">
    <property type="entry name" value="VWD"/>
    <property type="match status" value="1"/>
</dbReference>
<feature type="disulfide bond" evidence="5">
    <location>
        <begin position="1394"/>
        <end position="1404"/>
    </location>
</feature>
<feature type="disulfide bond" evidence="5">
    <location>
        <begin position="1380"/>
        <end position="1389"/>
    </location>
</feature>
<dbReference type="FunFam" id="2.10.25.10:FF:000595">
    <property type="entry name" value="von Willebrand factor D and EGF domain-containing protein"/>
    <property type="match status" value="1"/>
</dbReference>